<evidence type="ECO:0000313" key="2">
    <source>
        <dbReference type="EMBL" id="MCI71437.1"/>
    </source>
</evidence>
<proteinExistence type="predicted"/>
<evidence type="ECO:0000313" key="3">
    <source>
        <dbReference type="Proteomes" id="UP000265520"/>
    </source>
</evidence>
<feature type="transmembrane region" description="Helical" evidence="1">
    <location>
        <begin position="18"/>
        <end position="38"/>
    </location>
</feature>
<comment type="caution">
    <text evidence="2">The sequence shown here is derived from an EMBL/GenBank/DDBJ whole genome shotgun (WGS) entry which is preliminary data.</text>
</comment>
<evidence type="ECO:0000256" key="1">
    <source>
        <dbReference type="SAM" id="Phobius"/>
    </source>
</evidence>
<keyword evidence="1" id="KW-0472">Membrane</keyword>
<dbReference type="EMBL" id="LXQA010796177">
    <property type="protein sequence ID" value="MCI71437.1"/>
    <property type="molecule type" value="Genomic_DNA"/>
</dbReference>
<accession>A0A392UF20</accession>
<keyword evidence="1" id="KW-0812">Transmembrane</keyword>
<dbReference type="AlphaFoldDB" id="A0A392UF20"/>
<name>A0A392UF20_9FABA</name>
<reference evidence="2 3" key="1">
    <citation type="journal article" date="2018" name="Front. Plant Sci.">
        <title>Red Clover (Trifolium pratense) and Zigzag Clover (T. medium) - A Picture of Genomic Similarities and Differences.</title>
        <authorList>
            <person name="Dluhosova J."/>
            <person name="Istvanek J."/>
            <person name="Nedelnik J."/>
            <person name="Repkova J."/>
        </authorList>
    </citation>
    <scope>NUCLEOTIDE SEQUENCE [LARGE SCALE GENOMIC DNA]</scope>
    <source>
        <strain evidence="3">cv. 10/8</strain>
        <tissue evidence="2">Leaf</tissue>
    </source>
</reference>
<sequence length="70" mass="7419">MNTGADGGCEVDPDAADVVLPVVVVAVVLPLLPVALSLPSERKYHQGVAQLGLSHQCPPRWGHPLVGREW</sequence>
<organism evidence="2 3">
    <name type="scientific">Trifolium medium</name>
    <dbReference type="NCBI Taxonomy" id="97028"/>
    <lineage>
        <taxon>Eukaryota</taxon>
        <taxon>Viridiplantae</taxon>
        <taxon>Streptophyta</taxon>
        <taxon>Embryophyta</taxon>
        <taxon>Tracheophyta</taxon>
        <taxon>Spermatophyta</taxon>
        <taxon>Magnoliopsida</taxon>
        <taxon>eudicotyledons</taxon>
        <taxon>Gunneridae</taxon>
        <taxon>Pentapetalae</taxon>
        <taxon>rosids</taxon>
        <taxon>fabids</taxon>
        <taxon>Fabales</taxon>
        <taxon>Fabaceae</taxon>
        <taxon>Papilionoideae</taxon>
        <taxon>50 kb inversion clade</taxon>
        <taxon>NPAAA clade</taxon>
        <taxon>Hologalegina</taxon>
        <taxon>IRL clade</taxon>
        <taxon>Trifolieae</taxon>
        <taxon>Trifolium</taxon>
    </lineage>
</organism>
<keyword evidence="3" id="KW-1185">Reference proteome</keyword>
<keyword evidence="1" id="KW-1133">Transmembrane helix</keyword>
<protein>
    <submittedName>
        <fullName evidence="2">Uncharacterized protein</fullName>
    </submittedName>
</protein>
<dbReference type="Proteomes" id="UP000265520">
    <property type="component" value="Unassembled WGS sequence"/>
</dbReference>